<gene>
    <name evidence="2" type="ORF">EDD28_2641</name>
</gene>
<evidence type="ECO:0000313" key="3">
    <source>
        <dbReference type="Proteomes" id="UP000275356"/>
    </source>
</evidence>
<dbReference type="EMBL" id="RKHQ01000002">
    <property type="protein sequence ID" value="ROR93233.1"/>
    <property type="molecule type" value="Genomic_DNA"/>
</dbReference>
<reference evidence="2 3" key="1">
    <citation type="submission" date="2018-11" db="EMBL/GenBank/DDBJ databases">
        <title>Sequencing the genomes of 1000 actinobacteria strains.</title>
        <authorList>
            <person name="Klenk H.-P."/>
        </authorList>
    </citation>
    <scope>NUCLEOTIDE SEQUENCE [LARGE SCALE GENOMIC DNA]</scope>
    <source>
        <strain evidence="2 3">DSM 13521</strain>
    </source>
</reference>
<sequence length="261" mass="26283">MLDAVGDGVGFVSGPPVGRFAGPPGVVPVSATRAVSDALSMFPRGVGTLCGLVAVVWVALAALSLPLRLLTGDPGFLANGAVLLGTWSGWRTYLVGAAAMLLSGLVTGVLTLLLARGALRVVRTGALRFADCWSLPRGWFGYAGVIAVLTLLPALAPASSTSPVSVSSAVALVCLVASLGLAFAPFALSDDPGRAGAAIGASLRLVRENLGQTLLLALLCLVVLALGALACFVGLVVAIPVAVTAYARLYVAIRGEEVVIV</sequence>
<comment type="caution">
    <text evidence="2">The sequence shown here is derived from an EMBL/GenBank/DDBJ whole genome shotgun (WGS) entry which is preliminary data.</text>
</comment>
<dbReference type="RefSeq" id="WP_123740223.1">
    <property type="nucleotide sequence ID" value="NZ_CALFQU010000037.1"/>
</dbReference>
<feature type="transmembrane region" description="Helical" evidence="1">
    <location>
        <begin position="93"/>
        <end position="119"/>
    </location>
</feature>
<dbReference type="AlphaFoldDB" id="A0A3N2D0G2"/>
<keyword evidence="1" id="KW-0812">Transmembrane</keyword>
<accession>A0A3N2D0G2</accession>
<feature type="transmembrane region" description="Helical" evidence="1">
    <location>
        <begin position="214"/>
        <end position="239"/>
    </location>
</feature>
<keyword evidence="1" id="KW-1133">Transmembrane helix</keyword>
<name>A0A3N2D0G2_9MICO</name>
<dbReference type="Proteomes" id="UP000275356">
    <property type="component" value="Unassembled WGS sequence"/>
</dbReference>
<feature type="transmembrane region" description="Helical" evidence="1">
    <location>
        <begin position="168"/>
        <end position="188"/>
    </location>
</feature>
<feature type="transmembrane region" description="Helical" evidence="1">
    <location>
        <begin position="46"/>
        <end position="67"/>
    </location>
</feature>
<keyword evidence="1" id="KW-0472">Membrane</keyword>
<proteinExistence type="predicted"/>
<keyword evidence="3" id="KW-1185">Reference proteome</keyword>
<evidence type="ECO:0000256" key="1">
    <source>
        <dbReference type="SAM" id="Phobius"/>
    </source>
</evidence>
<evidence type="ECO:0000313" key="2">
    <source>
        <dbReference type="EMBL" id="ROR93233.1"/>
    </source>
</evidence>
<feature type="transmembrane region" description="Helical" evidence="1">
    <location>
        <begin position="139"/>
        <end position="156"/>
    </location>
</feature>
<organism evidence="2 3">
    <name type="scientific">Salana multivorans</name>
    <dbReference type="NCBI Taxonomy" id="120377"/>
    <lineage>
        <taxon>Bacteria</taxon>
        <taxon>Bacillati</taxon>
        <taxon>Actinomycetota</taxon>
        <taxon>Actinomycetes</taxon>
        <taxon>Micrococcales</taxon>
        <taxon>Beutenbergiaceae</taxon>
        <taxon>Salana</taxon>
    </lineage>
</organism>
<protein>
    <submittedName>
        <fullName evidence="2">Uncharacterized protein</fullName>
    </submittedName>
</protein>